<sequence length="75" mass="8137">MRQKWRIRPEVIDRARDRLGETSDERLAVRLGMTGTTLSRIRSGAQPSLPNAVSLLRAASVSVEAGLVPAEKPAA</sequence>
<comment type="caution">
    <text evidence="2">The sequence shown here is derived from an EMBL/GenBank/DDBJ whole genome shotgun (WGS) entry which is preliminary data.</text>
</comment>
<reference evidence="2 3" key="1">
    <citation type="submission" date="2021-03" db="EMBL/GenBank/DDBJ databases">
        <title>Sequencing the genomes of 1000 actinobacteria strains.</title>
        <authorList>
            <person name="Klenk H.-P."/>
        </authorList>
    </citation>
    <scope>NUCLEOTIDE SEQUENCE [LARGE SCALE GENOMIC DNA]</scope>
    <source>
        <strain evidence="2 3">DSM 44506</strain>
    </source>
</reference>
<name>A0ABS4U9Y7_9CORY</name>
<feature type="domain" description="HTH cro/C1-type" evidence="1">
    <location>
        <begin position="16"/>
        <end position="63"/>
    </location>
</feature>
<proteinExistence type="predicted"/>
<dbReference type="SUPFAM" id="SSF47413">
    <property type="entry name" value="lambda repressor-like DNA-binding domains"/>
    <property type="match status" value="1"/>
</dbReference>
<evidence type="ECO:0000259" key="1">
    <source>
        <dbReference type="Pfam" id="PF01381"/>
    </source>
</evidence>
<dbReference type="Proteomes" id="UP001519305">
    <property type="component" value="Unassembled WGS sequence"/>
</dbReference>
<gene>
    <name evidence="2" type="ORF">JOF33_002046</name>
</gene>
<accession>A0ABS4U9Y7</accession>
<keyword evidence="3" id="KW-1185">Reference proteome</keyword>
<dbReference type="InterPro" id="IPR010982">
    <property type="entry name" value="Lambda_DNA-bd_dom_sf"/>
</dbReference>
<dbReference type="CDD" id="cd00093">
    <property type="entry name" value="HTH_XRE"/>
    <property type="match status" value="1"/>
</dbReference>
<organism evidence="2 3">
    <name type="scientific">Corynebacterium freneyi</name>
    <dbReference type="NCBI Taxonomy" id="134034"/>
    <lineage>
        <taxon>Bacteria</taxon>
        <taxon>Bacillati</taxon>
        <taxon>Actinomycetota</taxon>
        <taxon>Actinomycetes</taxon>
        <taxon>Mycobacteriales</taxon>
        <taxon>Corynebacteriaceae</taxon>
        <taxon>Corynebacterium</taxon>
    </lineage>
</organism>
<protein>
    <submittedName>
        <fullName evidence="2">Transcriptional regulator with XRE-family HTH domain</fullName>
    </submittedName>
</protein>
<dbReference type="RefSeq" id="WP_209654019.1">
    <property type="nucleotide sequence ID" value="NZ_CP047357.1"/>
</dbReference>
<dbReference type="InterPro" id="IPR001387">
    <property type="entry name" value="Cro/C1-type_HTH"/>
</dbReference>
<evidence type="ECO:0000313" key="3">
    <source>
        <dbReference type="Proteomes" id="UP001519305"/>
    </source>
</evidence>
<evidence type="ECO:0000313" key="2">
    <source>
        <dbReference type="EMBL" id="MBP2333347.1"/>
    </source>
</evidence>
<dbReference type="EMBL" id="JAGINY010000001">
    <property type="protein sequence ID" value="MBP2333347.1"/>
    <property type="molecule type" value="Genomic_DNA"/>
</dbReference>
<dbReference type="Gene3D" id="1.10.260.40">
    <property type="entry name" value="lambda repressor-like DNA-binding domains"/>
    <property type="match status" value="1"/>
</dbReference>
<dbReference type="Pfam" id="PF01381">
    <property type="entry name" value="HTH_3"/>
    <property type="match status" value="1"/>
</dbReference>